<keyword evidence="3 5" id="KW-1133">Transmembrane helix</keyword>
<dbReference type="EMBL" id="MFZP01000007">
    <property type="protein sequence ID" value="OGK28236.1"/>
    <property type="molecule type" value="Genomic_DNA"/>
</dbReference>
<comment type="caution">
    <text evidence="7">The sequence shown here is derived from an EMBL/GenBank/DDBJ whole genome shotgun (WGS) entry which is preliminary data.</text>
</comment>
<feature type="domain" description="O-antigen ligase-related" evidence="6">
    <location>
        <begin position="199"/>
        <end position="335"/>
    </location>
</feature>
<feature type="transmembrane region" description="Helical" evidence="5">
    <location>
        <begin position="319"/>
        <end position="344"/>
    </location>
</feature>
<dbReference type="Proteomes" id="UP000178597">
    <property type="component" value="Unassembled WGS sequence"/>
</dbReference>
<dbReference type="PANTHER" id="PTHR37422:SF13">
    <property type="entry name" value="LIPOPOLYSACCHARIDE BIOSYNTHESIS PROTEIN PA4999-RELATED"/>
    <property type="match status" value="1"/>
</dbReference>
<proteinExistence type="predicted"/>
<dbReference type="AlphaFoldDB" id="A0A1F7HBH7"/>
<protein>
    <recommendedName>
        <fullName evidence="6">O-antigen ligase-related domain-containing protein</fullName>
    </recommendedName>
</protein>
<feature type="transmembrane region" description="Helical" evidence="5">
    <location>
        <begin position="364"/>
        <end position="382"/>
    </location>
</feature>
<evidence type="ECO:0000313" key="8">
    <source>
        <dbReference type="Proteomes" id="UP000178597"/>
    </source>
</evidence>
<gene>
    <name evidence="7" type="ORF">A3C28_05215</name>
</gene>
<dbReference type="GO" id="GO:0016020">
    <property type="term" value="C:membrane"/>
    <property type="evidence" value="ECO:0007669"/>
    <property type="project" value="UniProtKB-SubCell"/>
</dbReference>
<organism evidence="7 8">
    <name type="scientific">Candidatus Roizmanbacteria bacterium RIFCSPHIGHO2_02_FULL_39_9</name>
    <dbReference type="NCBI Taxonomy" id="1802040"/>
    <lineage>
        <taxon>Bacteria</taxon>
        <taxon>Candidatus Roizmaniibacteriota</taxon>
    </lineage>
</organism>
<feature type="transmembrane region" description="Helical" evidence="5">
    <location>
        <begin position="233"/>
        <end position="252"/>
    </location>
</feature>
<feature type="transmembrane region" description="Helical" evidence="5">
    <location>
        <begin position="86"/>
        <end position="106"/>
    </location>
</feature>
<evidence type="ECO:0000256" key="5">
    <source>
        <dbReference type="SAM" id="Phobius"/>
    </source>
</evidence>
<evidence type="ECO:0000256" key="3">
    <source>
        <dbReference type="ARBA" id="ARBA00022989"/>
    </source>
</evidence>
<dbReference type="Pfam" id="PF04932">
    <property type="entry name" value="Wzy_C"/>
    <property type="match status" value="1"/>
</dbReference>
<evidence type="ECO:0000256" key="4">
    <source>
        <dbReference type="ARBA" id="ARBA00023136"/>
    </source>
</evidence>
<feature type="transmembrane region" description="Helical" evidence="5">
    <location>
        <begin position="194"/>
        <end position="227"/>
    </location>
</feature>
<keyword evidence="4 5" id="KW-0472">Membrane</keyword>
<evidence type="ECO:0000256" key="1">
    <source>
        <dbReference type="ARBA" id="ARBA00004141"/>
    </source>
</evidence>
<name>A0A1F7HBH7_9BACT</name>
<accession>A0A1F7HBH7</accession>
<reference evidence="7 8" key="1">
    <citation type="journal article" date="2016" name="Nat. Commun.">
        <title>Thousands of microbial genomes shed light on interconnected biogeochemical processes in an aquifer system.</title>
        <authorList>
            <person name="Anantharaman K."/>
            <person name="Brown C.T."/>
            <person name="Hug L.A."/>
            <person name="Sharon I."/>
            <person name="Castelle C.J."/>
            <person name="Probst A.J."/>
            <person name="Thomas B.C."/>
            <person name="Singh A."/>
            <person name="Wilkins M.J."/>
            <person name="Karaoz U."/>
            <person name="Brodie E.L."/>
            <person name="Williams K.H."/>
            <person name="Hubbard S.S."/>
            <person name="Banfield J.F."/>
        </authorList>
    </citation>
    <scope>NUCLEOTIDE SEQUENCE [LARGE SCALE GENOMIC DNA]</scope>
</reference>
<feature type="transmembrane region" description="Helical" evidence="5">
    <location>
        <begin position="160"/>
        <end position="182"/>
    </location>
</feature>
<dbReference type="InterPro" id="IPR007016">
    <property type="entry name" value="O-antigen_ligase-rel_domated"/>
</dbReference>
<dbReference type="PANTHER" id="PTHR37422">
    <property type="entry name" value="TEICHURONIC ACID BIOSYNTHESIS PROTEIN TUAE"/>
    <property type="match status" value="1"/>
</dbReference>
<evidence type="ECO:0000259" key="6">
    <source>
        <dbReference type="Pfam" id="PF04932"/>
    </source>
</evidence>
<evidence type="ECO:0000256" key="2">
    <source>
        <dbReference type="ARBA" id="ARBA00022692"/>
    </source>
</evidence>
<dbReference type="InterPro" id="IPR051533">
    <property type="entry name" value="WaaL-like"/>
</dbReference>
<dbReference type="STRING" id="1802040.A3C28_05215"/>
<sequence length="389" mass="45405">MKYLLYSIFALFSLGQIGRLSFFNQQVNIYLYEGVAVIALLVLFSKFRFEPLQKYFKRLNLIYIFLIYLTFSFFLGVLGFKTLENLISFLYLIRLIFYFVFFFYLTYYLKKIPLAYTYILQSIYVFILITIILSVGQYIFYPNLRNLLYAGWDPHLFRLFGVYLDTSTAGAIFGMIFFLLLLKGNEIIKNSLIRCILIGFFLVFVTMSFSRGLYLSSILIIVLFGVMRKSYKSVIPILVIFFILILLVPKPAGEGVNLLRLFTIESRLSDYKVAEKIWRREPIFGIGYNRIRYEKLKLNSEEEVRLSESHSGASFHSSFLIILVTGGVIGLLLFLGVLVQFALLSREIFYLTSFLSLFSLSDNILLQPFVLFFYLISVVWIFNPSRRSL</sequence>
<keyword evidence="2 5" id="KW-0812">Transmembrane</keyword>
<comment type="subcellular location">
    <subcellularLocation>
        <location evidence="1">Membrane</location>
        <topology evidence="1">Multi-pass membrane protein</topology>
    </subcellularLocation>
</comment>
<feature type="transmembrane region" description="Helical" evidence="5">
    <location>
        <begin position="118"/>
        <end position="140"/>
    </location>
</feature>
<feature type="transmembrane region" description="Helical" evidence="5">
    <location>
        <begin position="61"/>
        <end position="80"/>
    </location>
</feature>
<feature type="transmembrane region" description="Helical" evidence="5">
    <location>
        <begin position="29"/>
        <end position="49"/>
    </location>
</feature>
<evidence type="ECO:0000313" key="7">
    <source>
        <dbReference type="EMBL" id="OGK28236.1"/>
    </source>
</evidence>